<dbReference type="AlphaFoldDB" id="A0A8S1KKD3"/>
<proteinExistence type="predicted"/>
<sequence>MHSLPRLTSQSINCHISNKSDSLNGKRLHLGENVLYRIHKQALSEYLKSGVIDQKIVQLNLLKMSKLNSQDLSILKDVYTQPQSSRFEQQQAKNILSKIKTQRNPESVNSNEKNQIELSQEEIDFMSVEEQLKQCLRSKINTSKVFNGTYLIDPTINDLKKINLQGKRQLHNLLNIEPKKKVQKKTSLLQRQSSILNPLHCRKPSIQFMEVEDVTEYMSSKILESKANIDQLVERFKKPEISEKQQYFFRLIQNCDCKALNSLFQDKSFDKSIINTPDEKGFYAIHLAIKKQNPLLLILLLKNGARTDLLTKNGKSVQQLSQLYQNQEIIEILERQKYNK</sequence>
<gene>
    <name evidence="2" type="ORF">PPRIM_AZ9-3.1.T0200384</name>
</gene>
<evidence type="ECO:0000256" key="1">
    <source>
        <dbReference type="PROSITE-ProRule" id="PRU00023"/>
    </source>
</evidence>
<dbReference type="EMBL" id="CAJJDM010000017">
    <property type="protein sequence ID" value="CAD8053546.1"/>
    <property type="molecule type" value="Genomic_DNA"/>
</dbReference>
<comment type="caution">
    <text evidence="2">The sequence shown here is derived from an EMBL/GenBank/DDBJ whole genome shotgun (WGS) entry which is preliminary data.</text>
</comment>
<evidence type="ECO:0000313" key="2">
    <source>
        <dbReference type="EMBL" id="CAD8053546.1"/>
    </source>
</evidence>
<protein>
    <submittedName>
        <fullName evidence="2">Uncharacterized protein</fullName>
    </submittedName>
</protein>
<evidence type="ECO:0000313" key="3">
    <source>
        <dbReference type="Proteomes" id="UP000688137"/>
    </source>
</evidence>
<name>A0A8S1KKD3_PARPR</name>
<accession>A0A8S1KKD3</accession>
<keyword evidence="3" id="KW-1185">Reference proteome</keyword>
<dbReference type="Proteomes" id="UP000688137">
    <property type="component" value="Unassembled WGS sequence"/>
</dbReference>
<dbReference type="PROSITE" id="PS50088">
    <property type="entry name" value="ANK_REPEAT"/>
    <property type="match status" value="1"/>
</dbReference>
<dbReference type="InterPro" id="IPR002110">
    <property type="entry name" value="Ankyrin_rpt"/>
</dbReference>
<reference evidence="2" key="1">
    <citation type="submission" date="2021-01" db="EMBL/GenBank/DDBJ databases">
        <authorList>
            <consortium name="Genoscope - CEA"/>
            <person name="William W."/>
        </authorList>
    </citation>
    <scope>NUCLEOTIDE SEQUENCE</scope>
</reference>
<dbReference type="OMA" id="ILNPLHC"/>
<feature type="repeat" description="ANK" evidence="1">
    <location>
        <begin position="280"/>
        <end position="312"/>
    </location>
</feature>
<keyword evidence="1" id="KW-0040">ANK repeat</keyword>
<organism evidence="2 3">
    <name type="scientific">Paramecium primaurelia</name>
    <dbReference type="NCBI Taxonomy" id="5886"/>
    <lineage>
        <taxon>Eukaryota</taxon>
        <taxon>Sar</taxon>
        <taxon>Alveolata</taxon>
        <taxon>Ciliophora</taxon>
        <taxon>Intramacronucleata</taxon>
        <taxon>Oligohymenophorea</taxon>
        <taxon>Peniculida</taxon>
        <taxon>Parameciidae</taxon>
        <taxon>Paramecium</taxon>
    </lineage>
</organism>